<accession>A0A0M9ATL6</accession>
<feature type="transmembrane region" description="Helical" evidence="1">
    <location>
        <begin position="175"/>
        <end position="195"/>
    </location>
</feature>
<sequence>MLEASLSYLRDGDDAVTTAVIGGLLLLASPLIIPSILVFGYVARVIRRTAGGDDEPPAFEAWGDLFVDGLKAFVVAFVYSLLPLGVLAVAGALTVGAFVVVPGTGDPGAGTFLGTFVVGVVVLVAGLVALGLSLVGLYVTPAALAAVADSGKVGDGFALGTLWGVVTKRAYATGWVTAAVVVLAGALAVGVFSVVPILGTIAGVFVQFYAFAAAAAIVGWTWTDVRPVGTEPPETEPAERPAV</sequence>
<evidence type="ECO:0000256" key="1">
    <source>
        <dbReference type="SAM" id="Phobius"/>
    </source>
</evidence>
<dbReference type="Proteomes" id="UP000037747">
    <property type="component" value="Unassembled WGS sequence"/>
</dbReference>
<dbReference type="OrthoDB" id="107590at2157"/>
<dbReference type="PATRIC" id="fig|1705389.3.peg.1098"/>
<name>A0A0M9ATL6_9EURY</name>
<dbReference type="STRING" id="1765655.AMR74_03940"/>
<dbReference type="Pfam" id="PF13197">
    <property type="entry name" value="DUF4013"/>
    <property type="match status" value="1"/>
</dbReference>
<organism evidence="2 3">
    <name type="scientific">Halorubrum tropicale</name>
    <dbReference type="NCBI Taxonomy" id="1765655"/>
    <lineage>
        <taxon>Archaea</taxon>
        <taxon>Methanobacteriati</taxon>
        <taxon>Methanobacteriota</taxon>
        <taxon>Stenosarchaea group</taxon>
        <taxon>Halobacteria</taxon>
        <taxon>Halobacteriales</taxon>
        <taxon>Haloferacaceae</taxon>
        <taxon>Halorubrum</taxon>
    </lineage>
</organism>
<dbReference type="AlphaFoldDB" id="A0A0M9ATL6"/>
<proteinExistence type="predicted"/>
<feature type="transmembrane region" description="Helical" evidence="1">
    <location>
        <begin position="20"/>
        <end position="42"/>
    </location>
</feature>
<feature type="transmembrane region" description="Helical" evidence="1">
    <location>
        <begin position="72"/>
        <end position="100"/>
    </location>
</feature>
<dbReference type="EMBL" id="LIST01000001">
    <property type="protein sequence ID" value="KOX98058.1"/>
    <property type="molecule type" value="Genomic_DNA"/>
</dbReference>
<comment type="caution">
    <text evidence="2">The sequence shown here is derived from an EMBL/GenBank/DDBJ whole genome shotgun (WGS) entry which is preliminary data.</text>
</comment>
<feature type="transmembrane region" description="Helical" evidence="1">
    <location>
        <begin position="201"/>
        <end position="222"/>
    </location>
</feature>
<evidence type="ECO:0008006" key="4">
    <source>
        <dbReference type="Google" id="ProtNLM"/>
    </source>
</evidence>
<keyword evidence="1" id="KW-0812">Transmembrane</keyword>
<protein>
    <recommendedName>
        <fullName evidence="4">DUF4013 domain-containing protein</fullName>
    </recommendedName>
</protein>
<dbReference type="RefSeq" id="WP_053770744.1">
    <property type="nucleotide sequence ID" value="NZ_LIST01000001.1"/>
</dbReference>
<evidence type="ECO:0000313" key="2">
    <source>
        <dbReference type="EMBL" id="KOX98058.1"/>
    </source>
</evidence>
<gene>
    <name evidence="2" type="ORF">AMR74_03940</name>
</gene>
<feature type="transmembrane region" description="Helical" evidence="1">
    <location>
        <begin position="112"/>
        <end position="139"/>
    </location>
</feature>
<dbReference type="InterPro" id="IPR025098">
    <property type="entry name" value="DUF4013"/>
</dbReference>
<keyword evidence="3" id="KW-1185">Reference proteome</keyword>
<evidence type="ECO:0000313" key="3">
    <source>
        <dbReference type="Proteomes" id="UP000037747"/>
    </source>
</evidence>
<keyword evidence="1" id="KW-1133">Transmembrane helix</keyword>
<keyword evidence="1" id="KW-0472">Membrane</keyword>
<reference evidence="2 3" key="1">
    <citation type="submission" date="2015-08" db="EMBL/GenBank/DDBJ databases">
        <title>Genomes of Isolates from Cabo Rojo, PR.</title>
        <authorList>
            <person name="Sanchez-Nieves R.L."/>
            <person name="Montalvo-Rodriguez R."/>
        </authorList>
    </citation>
    <scope>NUCLEOTIDE SEQUENCE [LARGE SCALE GENOMIC DNA]</scope>
    <source>
        <strain evidence="2 3">5</strain>
    </source>
</reference>